<comment type="caution">
    <text evidence="1">The sequence shown here is derived from an EMBL/GenBank/DDBJ whole genome shotgun (WGS) entry which is preliminary data.</text>
</comment>
<evidence type="ECO:0000313" key="1">
    <source>
        <dbReference type="EMBL" id="MTD15872.1"/>
    </source>
</evidence>
<accession>A0A7K1FNZ0</accession>
<protein>
    <submittedName>
        <fullName evidence="1">Uncharacterized protein</fullName>
    </submittedName>
</protein>
<keyword evidence="2" id="KW-1185">Reference proteome</keyword>
<dbReference type="RefSeq" id="WP_154769884.1">
    <property type="nucleotide sequence ID" value="NZ_WLYK01000008.1"/>
</dbReference>
<dbReference type="AlphaFoldDB" id="A0A7K1FNZ0"/>
<gene>
    <name evidence="1" type="ORF">GIS00_18210</name>
</gene>
<dbReference type="EMBL" id="WLYK01000008">
    <property type="protein sequence ID" value="MTD15872.1"/>
    <property type="molecule type" value="Genomic_DNA"/>
</dbReference>
<name>A0A7K1FNZ0_9ACTN</name>
<evidence type="ECO:0000313" key="2">
    <source>
        <dbReference type="Proteomes" id="UP000460221"/>
    </source>
</evidence>
<proteinExistence type="predicted"/>
<dbReference type="Proteomes" id="UP000460221">
    <property type="component" value="Unassembled WGS sequence"/>
</dbReference>
<organism evidence="1 2">
    <name type="scientific">Nakamurella alba</name>
    <dbReference type="NCBI Taxonomy" id="2665158"/>
    <lineage>
        <taxon>Bacteria</taxon>
        <taxon>Bacillati</taxon>
        <taxon>Actinomycetota</taxon>
        <taxon>Actinomycetes</taxon>
        <taxon>Nakamurellales</taxon>
        <taxon>Nakamurellaceae</taxon>
        <taxon>Nakamurella</taxon>
    </lineage>
</organism>
<reference evidence="1 2" key="1">
    <citation type="submission" date="2019-11" db="EMBL/GenBank/DDBJ databases">
        <authorList>
            <person name="Jiang L.-Q."/>
        </authorList>
    </citation>
    <scope>NUCLEOTIDE SEQUENCE [LARGE SCALE GENOMIC DNA]</scope>
    <source>
        <strain evidence="1 2">YIM 132087</strain>
    </source>
</reference>
<sequence length="56" mass="6148">MHTTHIWSTRSSHLTSDGLVRYQQCACGRQRVLLDAFDGGAPSAELARPARVPVAR</sequence>